<reference evidence="7" key="1">
    <citation type="journal article" date="2011" name="Environ. Microbiol.">
        <title>Genomic insights into the metabolic potential of the polycyclic aromatic hydrocarbon degrading sulfate-reducing Deltaproteobacterium N47.</title>
        <authorList>
            <person name="Bergmann F."/>
            <person name="Selesi D."/>
            <person name="Weinmaier T."/>
            <person name="Tischler P."/>
            <person name="Rattei T."/>
            <person name="Meckenstock R.U."/>
        </authorList>
    </citation>
    <scope>NUCLEOTIDE SEQUENCE</scope>
</reference>
<feature type="transmembrane region" description="Helical" evidence="5">
    <location>
        <begin position="181"/>
        <end position="206"/>
    </location>
</feature>
<feature type="transmembrane region" description="Helical" evidence="5">
    <location>
        <begin position="266"/>
        <end position="284"/>
    </location>
</feature>
<dbReference type="GO" id="GO:0046872">
    <property type="term" value="F:metal ion binding"/>
    <property type="evidence" value="ECO:0007669"/>
    <property type="project" value="UniProtKB-KW"/>
</dbReference>
<feature type="transmembrane region" description="Helical" evidence="5">
    <location>
        <begin position="218"/>
        <end position="240"/>
    </location>
</feature>
<feature type="transmembrane region" description="Helical" evidence="5">
    <location>
        <begin position="291"/>
        <end position="309"/>
    </location>
</feature>
<evidence type="ECO:0000259" key="6">
    <source>
        <dbReference type="PROSITE" id="PS51007"/>
    </source>
</evidence>
<protein>
    <recommendedName>
        <fullName evidence="6">Cytochrome c domain-containing protein</fullName>
    </recommendedName>
</protein>
<dbReference type="InterPro" id="IPR009056">
    <property type="entry name" value="Cyt_c-like_dom"/>
</dbReference>
<evidence type="ECO:0000256" key="2">
    <source>
        <dbReference type="ARBA" id="ARBA00022723"/>
    </source>
</evidence>
<keyword evidence="5" id="KW-1133">Transmembrane helix</keyword>
<dbReference type="AlphaFoldDB" id="E1YMG7"/>
<evidence type="ECO:0000313" key="7">
    <source>
        <dbReference type="EMBL" id="CBX31761.1"/>
    </source>
</evidence>
<evidence type="ECO:0000256" key="4">
    <source>
        <dbReference type="PROSITE-ProRule" id="PRU00433"/>
    </source>
</evidence>
<dbReference type="EMBL" id="FR695879">
    <property type="protein sequence ID" value="CBX31761.1"/>
    <property type="molecule type" value="Genomic_DNA"/>
</dbReference>
<dbReference type="SUPFAM" id="SSF46626">
    <property type="entry name" value="Cytochrome c"/>
    <property type="match status" value="1"/>
</dbReference>
<feature type="transmembrane region" description="Helical" evidence="5">
    <location>
        <begin position="136"/>
        <end position="161"/>
    </location>
</feature>
<feature type="domain" description="Cytochrome c" evidence="6">
    <location>
        <begin position="361"/>
        <end position="453"/>
    </location>
</feature>
<dbReference type="InterPro" id="IPR036909">
    <property type="entry name" value="Cyt_c-like_dom_sf"/>
</dbReference>
<keyword evidence="2 4" id="KW-0479">Metal-binding</keyword>
<name>E1YMG7_9BACT</name>
<gene>
    <name evidence="7" type="ORF">N47_N25860</name>
</gene>
<keyword evidence="1 4" id="KW-0349">Heme</keyword>
<dbReference type="GO" id="GO:0009055">
    <property type="term" value="F:electron transfer activity"/>
    <property type="evidence" value="ECO:0007669"/>
    <property type="project" value="InterPro"/>
</dbReference>
<feature type="transmembrane region" description="Helical" evidence="5">
    <location>
        <begin position="103"/>
        <end position="124"/>
    </location>
</feature>
<dbReference type="Pfam" id="PF13442">
    <property type="entry name" value="Cytochrome_CBB3"/>
    <property type="match status" value="1"/>
</dbReference>
<evidence type="ECO:0000256" key="5">
    <source>
        <dbReference type="SAM" id="Phobius"/>
    </source>
</evidence>
<dbReference type="GO" id="GO:0020037">
    <property type="term" value="F:heme binding"/>
    <property type="evidence" value="ECO:0007669"/>
    <property type="project" value="InterPro"/>
</dbReference>
<keyword evidence="3 4" id="KW-0408">Iron</keyword>
<sequence>MQFPIYEIPYLGNGMTIALDAVLHVIISHGIAIGVITLIVISEYIGFRKSSMDWENFAKEFLKVTIIIPTGVGAVTGVGIWFITSALAPNGIGSMLRIFFWPWFIEWIVFTLEVIVLLIYYFTWDKWRGERKKQHIYLGVSYTLLAISSAFLITGILGFMLTSDGWPWDKSFWSAFFNPSFLPQLLLRASMAFALGSIFSSAFLLVTQRNSAFRKEALRLFGKVSMVSLFGIIIFSWWYYGVVPSSFKTHTIFSILTSRFSQQPEIFYAINAIGIFIFFLFALSAMRGPVFSSRILIIPALLLCIGFIMEFERVREFIRGPYLMPGYMYANQILLKESSFLDKEGTLENSYWYNMTTNKPDIISQGGNLFARNCSMCHTIDGINGIKTKVKERPEDGIFVILGHMHEMAPFMPPFSGTEQERRIMARFLYQLANGKILIEAPSRFIQIKGGVK</sequence>
<evidence type="ECO:0000256" key="3">
    <source>
        <dbReference type="ARBA" id="ARBA00023004"/>
    </source>
</evidence>
<keyword evidence="5" id="KW-0812">Transmembrane</keyword>
<dbReference type="PROSITE" id="PS51007">
    <property type="entry name" value="CYTC"/>
    <property type="match status" value="1"/>
</dbReference>
<feature type="transmembrane region" description="Helical" evidence="5">
    <location>
        <begin position="61"/>
        <end position="83"/>
    </location>
</feature>
<feature type="transmembrane region" description="Helical" evidence="5">
    <location>
        <begin position="21"/>
        <end position="41"/>
    </location>
</feature>
<evidence type="ECO:0000256" key="1">
    <source>
        <dbReference type="ARBA" id="ARBA00022617"/>
    </source>
</evidence>
<organism evidence="7">
    <name type="scientific">uncultured Desulfobacterium sp</name>
    <dbReference type="NCBI Taxonomy" id="201089"/>
    <lineage>
        <taxon>Bacteria</taxon>
        <taxon>Pseudomonadati</taxon>
        <taxon>Thermodesulfobacteriota</taxon>
        <taxon>Desulfobacteria</taxon>
        <taxon>Desulfobacterales</taxon>
        <taxon>Desulfobacteriaceae</taxon>
        <taxon>Desulfobacterium</taxon>
        <taxon>environmental samples</taxon>
    </lineage>
</organism>
<keyword evidence="5" id="KW-0472">Membrane</keyword>
<accession>E1YMG7</accession>
<proteinExistence type="predicted"/>